<feature type="domain" description="FecR protein" evidence="2">
    <location>
        <begin position="128"/>
        <end position="226"/>
    </location>
</feature>
<dbReference type="Pfam" id="PF04773">
    <property type="entry name" value="FecR"/>
    <property type="match status" value="1"/>
</dbReference>
<organism evidence="4 5">
    <name type="scientific">Alcaligenes xylosoxydans xylosoxydans</name>
    <name type="common">Achromobacter xylosoxidans</name>
    <dbReference type="NCBI Taxonomy" id="85698"/>
    <lineage>
        <taxon>Bacteria</taxon>
        <taxon>Pseudomonadati</taxon>
        <taxon>Pseudomonadota</taxon>
        <taxon>Betaproteobacteria</taxon>
        <taxon>Burkholderiales</taxon>
        <taxon>Alcaligenaceae</taxon>
        <taxon>Achromobacter</taxon>
    </lineage>
</organism>
<dbReference type="AlphaFoldDB" id="A0A0X8NUQ1"/>
<dbReference type="PANTHER" id="PTHR30273:SF2">
    <property type="entry name" value="PROTEIN FECR"/>
    <property type="match status" value="1"/>
</dbReference>
<dbReference type="RefSeq" id="WP_061070826.1">
    <property type="nucleotide sequence ID" value="NZ_CP014060.2"/>
</dbReference>
<dbReference type="PANTHER" id="PTHR30273">
    <property type="entry name" value="PERIPLASMIC SIGNAL SENSOR AND SIGMA FACTOR ACTIVATOR FECR-RELATED"/>
    <property type="match status" value="1"/>
</dbReference>
<evidence type="ECO:0000313" key="5">
    <source>
        <dbReference type="Proteomes" id="UP000060602"/>
    </source>
</evidence>
<dbReference type="Proteomes" id="UP000060602">
    <property type="component" value="Chromosome"/>
</dbReference>
<feature type="domain" description="FecR N-terminal" evidence="3">
    <location>
        <begin position="27"/>
        <end position="68"/>
    </location>
</feature>
<evidence type="ECO:0000313" key="4">
    <source>
        <dbReference type="EMBL" id="AMG34722.1"/>
    </source>
</evidence>
<gene>
    <name evidence="4" type="ORF">AL504_00775</name>
</gene>
<reference evidence="5" key="1">
    <citation type="submission" date="2015-12" db="EMBL/GenBank/DDBJ databases">
        <title>FDA dAtabase for Regulatory Grade micrObial Sequences (FDA-ARGOS): Supporting development and validation of Infectious Disease Dx tests.</title>
        <authorList>
            <person name="Case J."/>
            <person name="Tallon L."/>
            <person name="Sadzewicz L."/>
            <person name="Sengamalay N."/>
            <person name="Ott S."/>
            <person name="Godinez A."/>
            <person name="Nagaraj S."/>
            <person name="Nadendla S."/>
            <person name="Sichtig H."/>
        </authorList>
    </citation>
    <scope>NUCLEOTIDE SEQUENCE [LARGE SCALE GENOMIC DNA]</scope>
    <source>
        <strain evidence="5">FDAARGOS_147</strain>
    </source>
</reference>
<evidence type="ECO:0000259" key="2">
    <source>
        <dbReference type="Pfam" id="PF04773"/>
    </source>
</evidence>
<sequence>MPYSTASRPAPALPALEGPPLPEQASRAAVEWLVRLQAADTDEALRRDWAQWLAADPDHARAWRHIESFGAHLRGLDAPLARGTLVRGGERRGRRGALKALALAAFAGSGAWLARDGLVLQWQDLNADYRTGTGQRRALTLTDGTRVDLDTRSAIALRYDDGQRLIQLLHGRILVATAPDPARAGWPARPLLVDTARGRLRPLGTRFVAQHLDDTDLVAVLEGAVEILPRDAPSATRIVRAGEQSHYSRLAAEAPLRSDQQADAQAGAWAAGMLVARDMRLDAFIAELARYRPGRLACAPQVAALRVSGVYPLADPDRVLDMLTRTHPVEIRSMTRYWTTVTPREG</sequence>
<evidence type="ECO:0000259" key="3">
    <source>
        <dbReference type="Pfam" id="PF16220"/>
    </source>
</evidence>
<dbReference type="Pfam" id="PF16220">
    <property type="entry name" value="DUF4880"/>
    <property type="match status" value="1"/>
</dbReference>
<dbReference type="InterPro" id="IPR006860">
    <property type="entry name" value="FecR"/>
</dbReference>
<dbReference type="Gene3D" id="2.60.120.1440">
    <property type="match status" value="1"/>
</dbReference>
<dbReference type="InterPro" id="IPR012373">
    <property type="entry name" value="Ferrdict_sens_TM"/>
</dbReference>
<dbReference type="GO" id="GO:0016989">
    <property type="term" value="F:sigma factor antagonist activity"/>
    <property type="evidence" value="ECO:0007669"/>
    <property type="project" value="TreeGrafter"/>
</dbReference>
<feature type="region of interest" description="Disordered" evidence="1">
    <location>
        <begin position="1"/>
        <end position="21"/>
    </location>
</feature>
<dbReference type="InterPro" id="IPR032623">
    <property type="entry name" value="FecR_N"/>
</dbReference>
<dbReference type="PIRSF" id="PIRSF018266">
    <property type="entry name" value="FecR"/>
    <property type="match status" value="1"/>
</dbReference>
<name>A0A0X8NUQ1_ALCXX</name>
<dbReference type="EMBL" id="CP014060">
    <property type="protein sequence ID" value="AMG34722.1"/>
    <property type="molecule type" value="Genomic_DNA"/>
</dbReference>
<proteinExistence type="predicted"/>
<evidence type="ECO:0000256" key="1">
    <source>
        <dbReference type="SAM" id="MobiDB-lite"/>
    </source>
</evidence>
<protein>
    <submittedName>
        <fullName evidence="4">DUF4880 domain-containing protein</fullName>
    </submittedName>
</protein>
<accession>A0A0X8NUQ1</accession>